<proteinExistence type="predicted"/>
<accession>A0A2U1L187</accession>
<gene>
    <name evidence="1" type="ORF">CTI12_AA541640</name>
</gene>
<reference evidence="1 2" key="1">
    <citation type="journal article" date="2018" name="Mol. Plant">
        <title>The genome of Artemisia annua provides insight into the evolution of Asteraceae family and artemisinin biosynthesis.</title>
        <authorList>
            <person name="Shen Q."/>
            <person name="Zhang L."/>
            <person name="Liao Z."/>
            <person name="Wang S."/>
            <person name="Yan T."/>
            <person name="Shi P."/>
            <person name="Liu M."/>
            <person name="Fu X."/>
            <person name="Pan Q."/>
            <person name="Wang Y."/>
            <person name="Lv Z."/>
            <person name="Lu X."/>
            <person name="Zhang F."/>
            <person name="Jiang W."/>
            <person name="Ma Y."/>
            <person name="Chen M."/>
            <person name="Hao X."/>
            <person name="Li L."/>
            <person name="Tang Y."/>
            <person name="Lv G."/>
            <person name="Zhou Y."/>
            <person name="Sun X."/>
            <person name="Brodelius P.E."/>
            <person name="Rose J.K.C."/>
            <person name="Tang K."/>
        </authorList>
    </citation>
    <scope>NUCLEOTIDE SEQUENCE [LARGE SCALE GENOMIC DNA]</scope>
    <source>
        <strain evidence="2">cv. Huhao1</strain>
        <tissue evidence="1">Leaf</tissue>
    </source>
</reference>
<protein>
    <submittedName>
        <fullName evidence="1">Aspartate decarboxylase-like domain-containing protein</fullName>
    </submittedName>
</protein>
<keyword evidence="2" id="KW-1185">Reference proteome</keyword>
<dbReference type="EMBL" id="PKPP01012212">
    <property type="protein sequence ID" value="PWA42745.1"/>
    <property type="molecule type" value="Genomic_DNA"/>
</dbReference>
<name>A0A2U1L187_ARTAN</name>
<evidence type="ECO:0000313" key="2">
    <source>
        <dbReference type="Proteomes" id="UP000245207"/>
    </source>
</evidence>
<evidence type="ECO:0000313" key="1">
    <source>
        <dbReference type="EMBL" id="PWA42745.1"/>
    </source>
</evidence>
<dbReference type="AlphaFoldDB" id="A0A2U1L187"/>
<organism evidence="1 2">
    <name type="scientific">Artemisia annua</name>
    <name type="common">Sweet wormwood</name>
    <dbReference type="NCBI Taxonomy" id="35608"/>
    <lineage>
        <taxon>Eukaryota</taxon>
        <taxon>Viridiplantae</taxon>
        <taxon>Streptophyta</taxon>
        <taxon>Embryophyta</taxon>
        <taxon>Tracheophyta</taxon>
        <taxon>Spermatophyta</taxon>
        <taxon>Magnoliopsida</taxon>
        <taxon>eudicotyledons</taxon>
        <taxon>Gunneridae</taxon>
        <taxon>Pentapetalae</taxon>
        <taxon>asterids</taxon>
        <taxon>campanulids</taxon>
        <taxon>Asterales</taxon>
        <taxon>Asteraceae</taxon>
        <taxon>Asteroideae</taxon>
        <taxon>Anthemideae</taxon>
        <taxon>Artemisiinae</taxon>
        <taxon>Artemisia</taxon>
    </lineage>
</organism>
<sequence>MGRWKSFFLHMEDIVVREGTQLVIDMFKDLWEIEGAICSYIYEMHQEHKNGSYKSTAYAIFFLEALHVPPTKFRPAAKASDSSSVVLLLLSSPTYKT</sequence>
<dbReference type="STRING" id="35608.A0A2U1L187"/>
<dbReference type="Proteomes" id="UP000245207">
    <property type="component" value="Unassembled WGS sequence"/>
</dbReference>
<comment type="caution">
    <text evidence="1">The sequence shown here is derived from an EMBL/GenBank/DDBJ whole genome shotgun (WGS) entry which is preliminary data.</text>
</comment>